<evidence type="ECO:0000256" key="1">
    <source>
        <dbReference type="SAM" id="Phobius"/>
    </source>
</evidence>
<dbReference type="PANTHER" id="PTHR40044:SF1">
    <property type="entry name" value="INTEGRAL MEMBRANE PROTEIN"/>
    <property type="match status" value="1"/>
</dbReference>
<proteinExistence type="predicted"/>
<dbReference type="OrthoDB" id="1706970at2"/>
<feature type="transmembrane region" description="Helical" evidence="1">
    <location>
        <begin position="96"/>
        <end position="117"/>
    </location>
</feature>
<dbReference type="PANTHER" id="PTHR40044">
    <property type="entry name" value="INTEGRAL MEMBRANE PROTEIN-RELATED"/>
    <property type="match status" value="1"/>
</dbReference>
<keyword evidence="1" id="KW-0472">Membrane</keyword>
<feature type="transmembrane region" description="Helical" evidence="1">
    <location>
        <begin position="38"/>
        <end position="60"/>
    </location>
</feature>
<gene>
    <name evidence="2" type="ORF">DL897_03155</name>
</gene>
<sequence>MSVRKMTTIALIAATYVVLTYTFAPLSYNYIQFRVSEVLTVLPFITPLAVPGLFIGVILSNLNSPFGIYDILFGSLSTLIAAWLTTKMPNKWLAPLPPVIVNAVIIGTLLGTIGNIGVSIPWAMLYVGIGELGVCYILGIPFLYIMERIRHLIPKQ</sequence>
<feature type="transmembrane region" description="Helical" evidence="1">
    <location>
        <begin position="66"/>
        <end position="84"/>
    </location>
</feature>
<name>A0A364K9R7_9BACL</name>
<feature type="transmembrane region" description="Helical" evidence="1">
    <location>
        <begin position="123"/>
        <end position="146"/>
    </location>
</feature>
<reference evidence="2 3" key="1">
    <citation type="submission" date="2018-06" db="EMBL/GenBank/DDBJ databases">
        <title>Thermoflavimicrobium daqus sp. nov., a thermophilic microbe isolated from Moutai-flavour Daqu.</title>
        <authorList>
            <person name="Wang X."/>
            <person name="Zhou H."/>
        </authorList>
    </citation>
    <scope>NUCLEOTIDE SEQUENCE [LARGE SCALE GENOMIC DNA]</scope>
    <source>
        <strain evidence="2 3">FBKL4.011</strain>
    </source>
</reference>
<dbReference type="RefSeq" id="WP_113657652.1">
    <property type="nucleotide sequence ID" value="NZ_KZ845663.1"/>
</dbReference>
<organism evidence="2 3">
    <name type="scientific">Thermoflavimicrobium daqui</name>
    <dbReference type="NCBI Taxonomy" id="2137476"/>
    <lineage>
        <taxon>Bacteria</taxon>
        <taxon>Bacillati</taxon>
        <taxon>Bacillota</taxon>
        <taxon>Bacilli</taxon>
        <taxon>Bacillales</taxon>
        <taxon>Thermoactinomycetaceae</taxon>
        <taxon>Thermoflavimicrobium</taxon>
    </lineage>
</organism>
<feature type="transmembrane region" description="Helical" evidence="1">
    <location>
        <begin position="6"/>
        <end position="26"/>
    </location>
</feature>
<dbReference type="AlphaFoldDB" id="A0A364K9R7"/>
<protein>
    <submittedName>
        <fullName evidence="2">Transporter</fullName>
    </submittedName>
</protein>
<keyword evidence="1" id="KW-1133">Transmembrane helix</keyword>
<keyword evidence="1" id="KW-0812">Transmembrane</keyword>
<keyword evidence="3" id="KW-1185">Reference proteome</keyword>
<evidence type="ECO:0000313" key="2">
    <source>
        <dbReference type="EMBL" id="RAL27047.1"/>
    </source>
</evidence>
<comment type="caution">
    <text evidence="2">The sequence shown here is derived from an EMBL/GenBank/DDBJ whole genome shotgun (WGS) entry which is preliminary data.</text>
</comment>
<dbReference type="PIRSF" id="PIRSF031501">
    <property type="entry name" value="QueT"/>
    <property type="match status" value="1"/>
</dbReference>
<reference evidence="2 3" key="2">
    <citation type="submission" date="2018-06" db="EMBL/GenBank/DDBJ databases">
        <authorList>
            <person name="Zhirakovskaya E."/>
        </authorList>
    </citation>
    <scope>NUCLEOTIDE SEQUENCE [LARGE SCALE GENOMIC DNA]</scope>
    <source>
        <strain evidence="2 3">FBKL4.011</strain>
    </source>
</reference>
<accession>A0A364K9R7</accession>
<evidence type="ECO:0000313" key="3">
    <source>
        <dbReference type="Proteomes" id="UP000251213"/>
    </source>
</evidence>
<dbReference type="Pfam" id="PF06177">
    <property type="entry name" value="QueT"/>
    <property type="match status" value="1"/>
</dbReference>
<dbReference type="InterPro" id="IPR010387">
    <property type="entry name" value="QueT"/>
</dbReference>
<dbReference type="EMBL" id="QJKK01000001">
    <property type="protein sequence ID" value="RAL27047.1"/>
    <property type="molecule type" value="Genomic_DNA"/>
</dbReference>
<dbReference type="Proteomes" id="UP000251213">
    <property type="component" value="Unassembled WGS sequence"/>
</dbReference>